<feature type="transmembrane region" description="Helical" evidence="7">
    <location>
        <begin position="21"/>
        <end position="42"/>
    </location>
</feature>
<evidence type="ECO:0000256" key="5">
    <source>
        <dbReference type="ARBA" id="ARBA00046299"/>
    </source>
</evidence>
<dbReference type="GO" id="GO:0046509">
    <property type="term" value="F:1,2-diacylglycerol 3-beta-galactosyltransferase activity"/>
    <property type="evidence" value="ECO:0007669"/>
    <property type="project" value="UniProtKB-EC"/>
</dbReference>
<comment type="subcellular location">
    <subcellularLocation>
        <location evidence="5">Plastid</location>
        <location evidence="5">Chloroplast membrane</location>
    </subcellularLocation>
</comment>
<dbReference type="PANTHER" id="PTHR43025">
    <property type="entry name" value="MONOGALACTOSYLDIACYLGLYCEROL SYNTHASE"/>
    <property type="match status" value="1"/>
</dbReference>
<keyword evidence="4" id="KW-0808">Transferase</keyword>
<evidence type="ECO:0000256" key="6">
    <source>
        <dbReference type="SAM" id="MobiDB-lite"/>
    </source>
</evidence>
<proteinExistence type="inferred from homology"/>
<dbReference type="GO" id="GO:0009247">
    <property type="term" value="P:glycolipid biosynthetic process"/>
    <property type="evidence" value="ECO:0007669"/>
    <property type="project" value="InterPro"/>
</dbReference>
<protein>
    <recommendedName>
        <fullName evidence="2">monogalactosyldiacylglycerol synthase</fullName>
        <ecNumber evidence="2">2.4.1.46</ecNumber>
    </recommendedName>
</protein>
<keyword evidence="3" id="KW-0328">Glycosyltransferase</keyword>
<evidence type="ECO:0000256" key="3">
    <source>
        <dbReference type="ARBA" id="ARBA00022676"/>
    </source>
</evidence>
<dbReference type="InterPro" id="IPR009695">
    <property type="entry name" value="Diacylglyc_glucosyltr_N"/>
</dbReference>
<name>A0A7S0CKY5_9STRA</name>
<keyword evidence="7" id="KW-1133">Transmembrane helix</keyword>
<dbReference type="Pfam" id="PF04101">
    <property type="entry name" value="Glyco_tran_28_C"/>
    <property type="match status" value="1"/>
</dbReference>
<evidence type="ECO:0000256" key="2">
    <source>
        <dbReference type="ARBA" id="ARBA00012615"/>
    </source>
</evidence>
<dbReference type="GO" id="GO:0031969">
    <property type="term" value="C:chloroplast membrane"/>
    <property type="evidence" value="ECO:0007669"/>
    <property type="project" value="UniProtKB-SubCell"/>
</dbReference>
<reference evidence="10" key="1">
    <citation type="submission" date="2021-01" db="EMBL/GenBank/DDBJ databases">
        <authorList>
            <person name="Corre E."/>
            <person name="Pelletier E."/>
            <person name="Niang G."/>
            <person name="Scheremetjew M."/>
            <person name="Finn R."/>
            <person name="Kale V."/>
            <person name="Holt S."/>
            <person name="Cochrane G."/>
            <person name="Meng A."/>
            <person name="Brown T."/>
            <person name="Cohen L."/>
        </authorList>
    </citation>
    <scope>NUCLEOTIDE SEQUENCE</scope>
    <source>
        <strain evidence="10">CCAP1064/1</strain>
    </source>
</reference>
<gene>
    <name evidence="10" type="ORF">PINE0816_LOCUS23140</name>
</gene>
<organism evidence="10">
    <name type="scientific">Proboscia inermis</name>
    <dbReference type="NCBI Taxonomy" id="420281"/>
    <lineage>
        <taxon>Eukaryota</taxon>
        <taxon>Sar</taxon>
        <taxon>Stramenopiles</taxon>
        <taxon>Ochrophyta</taxon>
        <taxon>Bacillariophyta</taxon>
        <taxon>Coscinodiscophyceae</taxon>
        <taxon>Rhizosoleniophycidae</taxon>
        <taxon>Rhizosoleniales</taxon>
        <taxon>Rhizosoleniaceae</taxon>
        <taxon>Proboscia</taxon>
    </lineage>
</organism>
<accession>A0A7S0CKY5</accession>
<dbReference type="EMBL" id="HBEL01050220">
    <property type="protein sequence ID" value="CAD8426975.1"/>
    <property type="molecule type" value="Transcribed_RNA"/>
</dbReference>
<sequence length="555" mass="61522">MKKQNRLQQLQQKRSSLSLTRTVSFGCTKSLILISCLGIVLLTRNQYVTPFLAAAVQGSHSTQQKHTLSLSSITESSSTLLSTSSLSSSQSSTSSENKDDETEPPVENSEGSSSSRKNGPLKVLFLSADTGGGHRASAESLASQFVIHYPGTKYDLCDFWTLDGCWPYRTLAPAYKHLSKYPRQWRFLYHLSNMRWYEIMQDIHSSVTCERKIRKRIASYDADVVVSVHPTMNYTPIRSLQNIARDTGKRTPFFTVVTDLGSGHSTWFQPEPEKVFIASDRIRKIAKKRGNVPDESLVESGLPIRHDFAVQNENMGGDRTSDTGKSYQRSMKAQLNLNSDTKTILVMGGGEGVGSLKQIVDSLYCTLTKSGIDASVVVVCGRNEKLKTRLENRDWNKILTRPKKKRRRLLKFLNPFKKKNNEDTESSTSHGNVKVVPLGFVTQMAEYMVAADILVSKAGPGTIAEAAAVGLPVMMTSFLPGQEAGNVDFVVENKFGEFCVKPDIIADGVSNWLKDDVALTQMSKNAIAISHPNAAEEIVLEIGEIAHQWMERNGK</sequence>
<evidence type="ECO:0000256" key="4">
    <source>
        <dbReference type="ARBA" id="ARBA00022679"/>
    </source>
</evidence>
<feature type="domain" description="Diacylglycerol glucosyltransferase N-terminal" evidence="9">
    <location>
        <begin position="134"/>
        <end position="304"/>
    </location>
</feature>
<dbReference type="EC" id="2.4.1.46" evidence="2"/>
<evidence type="ECO:0000256" key="7">
    <source>
        <dbReference type="SAM" id="Phobius"/>
    </source>
</evidence>
<dbReference type="Pfam" id="PF06925">
    <property type="entry name" value="MGDG_synth"/>
    <property type="match status" value="1"/>
</dbReference>
<evidence type="ECO:0000313" key="10">
    <source>
        <dbReference type="EMBL" id="CAD8426975.1"/>
    </source>
</evidence>
<keyword evidence="7" id="KW-0472">Membrane</keyword>
<dbReference type="Gene3D" id="3.40.50.2000">
    <property type="entry name" value="Glycogen Phosphorylase B"/>
    <property type="match status" value="1"/>
</dbReference>
<dbReference type="SUPFAM" id="SSF53756">
    <property type="entry name" value="UDP-Glycosyltransferase/glycogen phosphorylase"/>
    <property type="match status" value="1"/>
</dbReference>
<evidence type="ECO:0000259" key="8">
    <source>
        <dbReference type="Pfam" id="PF04101"/>
    </source>
</evidence>
<dbReference type="InterPro" id="IPR007235">
    <property type="entry name" value="Glyco_trans_28_C"/>
</dbReference>
<evidence type="ECO:0000256" key="1">
    <source>
        <dbReference type="ARBA" id="ARBA00006962"/>
    </source>
</evidence>
<feature type="domain" description="Glycosyl transferase family 28 C-terminal" evidence="8">
    <location>
        <begin position="403"/>
        <end position="532"/>
    </location>
</feature>
<dbReference type="InterPro" id="IPR050519">
    <property type="entry name" value="Glycosyltransf_28_UgtP"/>
</dbReference>
<comment type="similarity">
    <text evidence="1">Belongs to the glycosyltransferase 28 family.</text>
</comment>
<keyword evidence="7" id="KW-0812">Transmembrane</keyword>
<feature type="region of interest" description="Disordered" evidence="6">
    <location>
        <begin position="83"/>
        <end position="118"/>
    </location>
</feature>
<evidence type="ECO:0000259" key="9">
    <source>
        <dbReference type="Pfam" id="PF06925"/>
    </source>
</evidence>
<dbReference type="AlphaFoldDB" id="A0A7S0CKY5"/>
<dbReference type="PANTHER" id="PTHR43025:SF3">
    <property type="entry name" value="MONOGALACTOSYLDIACYLGLYCEROL SYNTHASE 1, CHLOROPLASTIC"/>
    <property type="match status" value="1"/>
</dbReference>
<feature type="compositionally biased region" description="Low complexity" evidence="6">
    <location>
        <begin position="83"/>
        <end position="95"/>
    </location>
</feature>